<gene>
    <name evidence="1" type="ORF">BofuT4_uP061560.1</name>
</gene>
<organism evidence="1 2">
    <name type="scientific">Botryotinia fuckeliana (strain T4)</name>
    <name type="common">Noble rot fungus</name>
    <name type="synonym">Botrytis cinerea</name>
    <dbReference type="NCBI Taxonomy" id="999810"/>
    <lineage>
        <taxon>Eukaryota</taxon>
        <taxon>Fungi</taxon>
        <taxon>Dikarya</taxon>
        <taxon>Ascomycota</taxon>
        <taxon>Pezizomycotina</taxon>
        <taxon>Leotiomycetes</taxon>
        <taxon>Helotiales</taxon>
        <taxon>Sclerotiniaceae</taxon>
        <taxon>Botrytis</taxon>
    </lineage>
</organism>
<proteinExistence type="predicted"/>
<evidence type="ECO:0000313" key="1">
    <source>
        <dbReference type="EMBL" id="CCD43946.1"/>
    </source>
</evidence>
<dbReference type="AlphaFoldDB" id="G2XTX6"/>
<dbReference type="Proteomes" id="UP000008177">
    <property type="component" value="Unplaced contigs"/>
</dbReference>
<name>G2XTX6_BOTF4</name>
<dbReference type="InParanoid" id="G2XTX6"/>
<evidence type="ECO:0000313" key="2">
    <source>
        <dbReference type="Proteomes" id="UP000008177"/>
    </source>
</evidence>
<protein>
    <submittedName>
        <fullName evidence="1">Uncharacterized protein</fullName>
    </submittedName>
</protein>
<dbReference type="EMBL" id="FQ790267">
    <property type="protein sequence ID" value="CCD43946.1"/>
    <property type="molecule type" value="Genomic_DNA"/>
</dbReference>
<sequence>MPEVSHYLRRKQPRSSLIFKTRKVSSFEQIRQTRLETGLDLEDMNFDSFVVCKRSKNQGAFRQDEPLEEGALLVED</sequence>
<reference evidence="2" key="1">
    <citation type="journal article" date="2011" name="PLoS Genet.">
        <title>Genomic analysis of the necrotrophic fungal pathogens Sclerotinia sclerotiorum and Botrytis cinerea.</title>
        <authorList>
            <person name="Amselem J."/>
            <person name="Cuomo C.A."/>
            <person name="van Kan J.A."/>
            <person name="Viaud M."/>
            <person name="Benito E.P."/>
            <person name="Couloux A."/>
            <person name="Coutinho P.M."/>
            <person name="de Vries R.P."/>
            <person name="Dyer P.S."/>
            <person name="Fillinger S."/>
            <person name="Fournier E."/>
            <person name="Gout L."/>
            <person name="Hahn M."/>
            <person name="Kohn L."/>
            <person name="Lapalu N."/>
            <person name="Plummer K.M."/>
            <person name="Pradier J.M."/>
            <person name="Quevillon E."/>
            <person name="Sharon A."/>
            <person name="Simon A."/>
            <person name="ten Have A."/>
            <person name="Tudzynski B."/>
            <person name="Tudzynski P."/>
            <person name="Wincker P."/>
            <person name="Andrew M."/>
            <person name="Anthouard V."/>
            <person name="Beever R.E."/>
            <person name="Beffa R."/>
            <person name="Benoit I."/>
            <person name="Bouzid O."/>
            <person name="Brault B."/>
            <person name="Chen Z."/>
            <person name="Choquer M."/>
            <person name="Collemare J."/>
            <person name="Cotton P."/>
            <person name="Danchin E.G."/>
            <person name="Da Silva C."/>
            <person name="Gautier A."/>
            <person name="Giraud C."/>
            <person name="Giraud T."/>
            <person name="Gonzalez C."/>
            <person name="Grossetete S."/>
            <person name="Guldener U."/>
            <person name="Henrissat B."/>
            <person name="Howlett B.J."/>
            <person name="Kodira C."/>
            <person name="Kretschmer M."/>
            <person name="Lappartient A."/>
            <person name="Leroch M."/>
            <person name="Levis C."/>
            <person name="Mauceli E."/>
            <person name="Neuveglise C."/>
            <person name="Oeser B."/>
            <person name="Pearson M."/>
            <person name="Poulain J."/>
            <person name="Poussereau N."/>
            <person name="Quesneville H."/>
            <person name="Rascle C."/>
            <person name="Schumacher J."/>
            <person name="Segurens B."/>
            <person name="Sexton A."/>
            <person name="Silva E."/>
            <person name="Sirven C."/>
            <person name="Soanes D.M."/>
            <person name="Talbot N.J."/>
            <person name="Templeton M."/>
            <person name="Yandava C."/>
            <person name="Yarden O."/>
            <person name="Zeng Q."/>
            <person name="Rollins J.A."/>
            <person name="Lebrun M.H."/>
            <person name="Dickman M."/>
        </authorList>
    </citation>
    <scope>NUCLEOTIDE SEQUENCE [LARGE SCALE GENOMIC DNA]</scope>
    <source>
        <strain evidence="2">T4</strain>
    </source>
</reference>
<dbReference type="HOGENOM" id="CLU_2654187_0_0_1"/>
<accession>G2XTX6</accession>